<evidence type="ECO:0000256" key="1">
    <source>
        <dbReference type="ARBA" id="ARBA00006739"/>
    </source>
</evidence>
<dbReference type="AlphaFoldDB" id="A0A1I4XWL6"/>
<dbReference type="RefSeq" id="WP_093405116.1">
    <property type="nucleotide sequence ID" value="NZ_FOVL01000001.1"/>
</dbReference>
<feature type="domain" description="Glycosyltransferase 2-like" evidence="5">
    <location>
        <begin position="42"/>
        <end position="168"/>
    </location>
</feature>
<dbReference type="InterPro" id="IPR029044">
    <property type="entry name" value="Nucleotide-diphossugar_trans"/>
</dbReference>
<dbReference type="PANTHER" id="PTHR43630:SF1">
    <property type="entry name" value="POLY-BETA-1,6-N-ACETYL-D-GLUCOSAMINE SYNTHASE"/>
    <property type="match status" value="1"/>
</dbReference>
<dbReference type="InterPro" id="IPR001173">
    <property type="entry name" value="Glyco_trans_2-like"/>
</dbReference>
<keyword evidence="4" id="KW-0812">Transmembrane</keyword>
<name>A0A1I4XWL6_9FLAO</name>
<proteinExistence type="inferred from homology"/>
<evidence type="ECO:0000313" key="7">
    <source>
        <dbReference type="Proteomes" id="UP000199153"/>
    </source>
</evidence>
<sequence>MTLTLLGFYLLFCLTNFVFFLAFLSFANARNRKTEKPGFPVSVIICAKNEAENLRNFLPSILEQEYPDFEVVVINDASTDSTLEVIEEFQKIDGRIKIVNVQNNEAFWANKKYALTLGIKKARNSHLLFTDADCAPQSNKWIAGMVQNFSAEKSIILGYGGYFKHRNSFLNKLIRFETLLTAIQYFSYARLGSPYMGVGRNLAYTSEEFYAHKGFASHLHLRSGDDDLFVNEAATAHNTAICFNKEAITRSVPKQTFKEWFQQKRRHTSIARHYQLKHKFLLGLFYSSKLLFWLLLPILLIAQVYPVIVLSALGLLLLLEFLVYYKSARKIGETDVVWLFPFLEVFLILSQLSIFIANIFSKPSHWK</sequence>
<evidence type="ECO:0000256" key="2">
    <source>
        <dbReference type="ARBA" id="ARBA00022676"/>
    </source>
</evidence>
<dbReference type="Gene3D" id="3.90.550.10">
    <property type="entry name" value="Spore Coat Polysaccharide Biosynthesis Protein SpsA, Chain A"/>
    <property type="match status" value="1"/>
</dbReference>
<dbReference type="Pfam" id="PF00535">
    <property type="entry name" value="Glycos_transf_2"/>
    <property type="match status" value="1"/>
</dbReference>
<evidence type="ECO:0000256" key="3">
    <source>
        <dbReference type="ARBA" id="ARBA00022679"/>
    </source>
</evidence>
<keyword evidence="2" id="KW-0328">Glycosyltransferase</keyword>
<dbReference type="SUPFAM" id="SSF53448">
    <property type="entry name" value="Nucleotide-diphospho-sugar transferases"/>
    <property type="match status" value="1"/>
</dbReference>
<dbReference type="STRING" id="287099.SAMN05660413_00370"/>
<accession>A0A1I4XWL6</accession>
<organism evidence="6 7">
    <name type="scientific">Salegentibacter flavus</name>
    <dbReference type="NCBI Taxonomy" id="287099"/>
    <lineage>
        <taxon>Bacteria</taxon>
        <taxon>Pseudomonadati</taxon>
        <taxon>Bacteroidota</taxon>
        <taxon>Flavobacteriia</taxon>
        <taxon>Flavobacteriales</taxon>
        <taxon>Flavobacteriaceae</taxon>
        <taxon>Salegentibacter</taxon>
    </lineage>
</organism>
<evidence type="ECO:0000259" key="5">
    <source>
        <dbReference type="Pfam" id="PF00535"/>
    </source>
</evidence>
<feature type="transmembrane region" description="Helical" evidence="4">
    <location>
        <begin position="307"/>
        <end position="325"/>
    </location>
</feature>
<feature type="transmembrane region" description="Helical" evidence="4">
    <location>
        <begin position="337"/>
        <end position="360"/>
    </location>
</feature>
<dbReference type="Proteomes" id="UP000199153">
    <property type="component" value="Unassembled WGS sequence"/>
</dbReference>
<dbReference type="OrthoDB" id="9800276at2"/>
<keyword evidence="4" id="KW-0472">Membrane</keyword>
<keyword evidence="3" id="KW-0808">Transferase</keyword>
<gene>
    <name evidence="6" type="ORF">SAMN05660413_00370</name>
</gene>
<evidence type="ECO:0000313" key="6">
    <source>
        <dbReference type="EMBL" id="SFN29659.1"/>
    </source>
</evidence>
<comment type="similarity">
    <text evidence="1">Belongs to the glycosyltransferase 2 family.</text>
</comment>
<keyword evidence="7" id="KW-1185">Reference proteome</keyword>
<feature type="transmembrane region" description="Helical" evidence="4">
    <location>
        <begin position="6"/>
        <end position="27"/>
    </location>
</feature>
<dbReference type="PANTHER" id="PTHR43630">
    <property type="entry name" value="POLY-BETA-1,6-N-ACETYL-D-GLUCOSAMINE SYNTHASE"/>
    <property type="match status" value="1"/>
</dbReference>
<evidence type="ECO:0000256" key="4">
    <source>
        <dbReference type="SAM" id="Phobius"/>
    </source>
</evidence>
<dbReference type="EMBL" id="FOVL01000001">
    <property type="protein sequence ID" value="SFN29659.1"/>
    <property type="molecule type" value="Genomic_DNA"/>
</dbReference>
<dbReference type="GO" id="GO:0016757">
    <property type="term" value="F:glycosyltransferase activity"/>
    <property type="evidence" value="ECO:0007669"/>
    <property type="project" value="UniProtKB-KW"/>
</dbReference>
<reference evidence="6 7" key="1">
    <citation type="submission" date="2016-10" db="EMBL/GenBank/DDBJ databases">
        <authorList>
            <person name="de Groot N.N."/>
        </authorList>
    </citation>
    <scope>NUCLEOTIDE SEQUENCE [LARGE SCALE GENOMIC DNA]</scope>
    <source>
        <strain evidence="6 7">DSM 17794</strain>
    </source>
</reference>
<feature type="transmembrane region" description="Helical" evidence="4">
    <location>
        <begin position="280"/>
        <end position="301"/>
    </location>
</feature>
<keyword evidence="4" id="KW-1133">Transmembrane helix</keyword>
<protein>
    <recommendedName>
        <fullName evidence="5">Glycosyltransferase 2-like domain-containing protein</fullName>
    </recommendedName>
</protein>